<accession>A0A9P9KEP5</accession>
<organism evidence="1 2">
    <name type="scientific">Fusarium solani</name>
    <name type="common">Filamentous fungus</name>
    <dbReference type="NCBI Taxonomy" id="169388"/>
    <lineage>
        <taxon>Eukaryota</taxon>
        <taxon>Fungi</taxon>
        <taxon>Dikarya</taxon>
        <taxon>Ascomycota</taxon>
        <taxon>Pezizomycotina</taxon>
        <taxon>Sordariomycetes</taxon>
        <taxon>Hypocreomycetidae</taxon>
        <taxon>Hypocreales</taxon>
        <taxon>Nectriaceae</taxon>
        <taxon>Fusarium</taxon>
        <taxon>Fusarium solani species complex</taxon>
    </lineage>
</organism>
<evidence type="ECO:0000313" key="2">
    <source>
        <dbReference type="Proteomes" id="UP000736672"/>
    </source>
</evidence>
<dbReference type="AlphaFoldDB" id="A0A9P9KEP5"/>
<dbReference type="Proteomes" id="UP000736672">
    <property type="component" value="Unassembled WGS sequence"/>
</dbReference>
<comment type="caution">
    <text evidence="1">The sequence shown here is derived from an EMBL/GenBank/DDBJ whole genome shotgun (WGS) entry which is preliminary data.</text>
</comment>
<gene>
    <name evidence="1" type="ORF">B0J15DRAFT_491278</name>
</gene>
<dbReference type="EMBL" id="JAGTJS010000008">
    <property type="protein sequence ID" value="KAH7259842.1"/>
    <property type="molecule type" value="Genomic_DNA"/>
</dbReference>
<proteinExistence type="predicted"/>
<reference evidence="1" key="1">
    <citation type="journal article" date="2021" name="Nat. Commun.">
        <title>Genetic determinants of endophytism in the Arabidopsis root mycobiome.</title>
        <authorList>
            <person name="Mesny F."/>
            <person name="Miyauchi S."/>
            <person name="Thiergart T."/>
            <person name="Pickel B."/>
            <person name="Atanasova L."/>
            <person name="Karlsson M."/>
            <person name="Huettel B."/>
            <person name="Barry K.W."/>
            <person name="Haridas S."/>
            <person name="Chen C."/>
            <person name="Bauer D."/>
            <person name="Andreopoulos W."/>
            <person name="Pangilinan J."/>
            <person name="LaButti K."/>
            <person name="Riley R."/>
            <person name="Lipzen A."/>
            <person name="Clum A."/>
            <person name="Drula E."/>
            <person name="Henrissat B."/>
            <person name="Kohler A."/>
            <person name="Grigoriev I.V."/>
            <person name="Martin F.M."/>
            <person name="Hacquard S."/>
        </authorList>
    </citation>
    <scope>NUCLEOTIDE SEQUENCE</scope>
    <source>
        <strain evidence="1">FSSC 5 MPI-SDFR-AT-0091</strain>
    </source>
</reference>
<keyword evidence="2" id="KW-1185">Reference proteome</keyword>
<evidence type="ECO:0000313" key="1">
    <source>
        <dbReference type="EMBL" id="KAH7259842.1"/>
    </source>
</evidence>
<sequence>MGQVRRRWLRSATVVAFAAARRASPLFADRLSESGLSDKGSSDFLSLPPRLSTQGFREFFKSLLKPPQPALLGMCRLLSSVSSWIGLAKSVGHGDFVGDGSGNSDGEGMAYRCDEVNECVDKEIQLISRFDRSVLFVCFNVACR</sequence>
<name>A0A9P9KEP5_FUSSL</name>
<protein>
    <submittedName>
        <fullName evidence="1">Uncharacterized protein</fullName>
    </submittedName>
</protein>